<dbReference type="Pfam" id="PF13489">
    <property type="entry name" value="Methyltransf_23"/>
    <property type="match status" value="1"/>
</dbReference>
<dbReference type="Gene3D" id="2.20.130.10">
    <property type="entry name" value="CAC2371-like domains"/>
    <property type="match status" value="1"/>
</dbReference>
<name>A0ABQ3EZD0_9ACTN</name>
<evidence type="ECO:0000313" key="2">
    <source>
        <dbReference type="Proteomes" id="UP000642673"/>
    </source>
</evidence>
<reference evidence="2" key="1">
    <citation type="journal article" date="2019" name="Int. J. Syst. Evol. Microbiol.">
        <title>The Global Catalogue of Microorganisms (GCM) 10K type strain sequencing project: providing services to taxonomists for standard genome sequencing and annotation.</title>
        <authorList>
            <consortium name="The Broad Institute Genomics Platform"/>
            <consortium name="The Broad Institute Genome Sequencing Center for Infectious Disease"/>
            <person name="Wu L."/>
            <person name="Ma J."/>
        </authorList>
    </citation>
    <scope>NUCLEOTIDE SEQUENCE [LARGE SCALE GENOMIC DNA]</scope>
    <source>
        <strain evidence="2">JCM 4738</strain>
    </source>
</reference>
<dbReference type="Gene3D" id="3.40.50.150">
    <property type="entry name" value="Vaccinia Virus protein VP39"/>
    <property type="match status" value="1"/>
</dbReference>
<dbReference type="Proteomes" id="UP000642673">
    <property type="component" value="Unassembled WGS sequence"/>
</dbReference>
<dbReference type="InterPro" id="IPR029063">
    <property type="entry name" value="SAM-dependent_MTases_sf"/>
</dbReference>
<dbReference type="RefSeq" id="WP_229874016.1">
    <property type="nucleotide sequence ID" value="NZ_BMVP01000013.1"/>
</dbReference>
<organism evidence="1 2">
    <name type="scientific">Streptomyces cirratus</name>
    <dbReference type="NCBI Taxonomy" id="68187"/>
    <lineage>
        <taxon>Bacteria</taxon>
        <taxon>Bacillati</taxon>
        <taxon>Actinomycetota</taxon>
        <taxon>Actinomycetes</taxon>
        <taxon>Kitasatosporales</taxon>
        <taxon>Streptomycetaceae</taxon>
        <taxon>Streptomyces</taxon>
    </lineage>
</organism>
<protein>
    <submittedName>
        <fullName evidence="1">Uncharacterized protein</fullName>
    </submittedName>
</protein>
<gene>
    <name evidence="1" type="ORF">GCM10010347_53310</name>
</gene>
<sequence length="248" mass="26877">MTTTDLRPDQGYTGGIARLYDLVHQGKGKDYAREAADLAALVTAKVPGARSLLDVACGTGLHLEHLSAVFDTAEGLELSPDMRDIAQRRNPATAVHPGDMRDFALDRTYSAVTCMFSSIGHMRDQDELDAALACFAAHLDPAGGVVVVEPWWFPQTFTPGFVGASIVEAEGKTISRVSHSRLEGDATHIDVHYLIAEPGRDITHLSESHLITLFERAAYERAFERAGLEVEFQEGGPSGRGLFVGVRT</sequence>
<dbReference type="CDD" id="cd02440">
    <property type="entry name" value="AdoMet_MTases"/>
    <property type="match status" value="1"/>
</dbReference>
<keyword evidence="2" id="KW-1185">Reference proteome</keyword>
<proteinExistence type="predicted"/>
<dbReference type="EMBL" id="BMVP01000013">
    <property type="protein sequence ID" value="GHB76128.1"/>
    <property type="molecule type" value="Genomic_DNA"/>
</dbReference>
<comment type="caution">
    <text evidence="1">The sequence shown here is derived from an EMBL/GenBank/DDBJ whole genome shotgun (WGS) entry which is preliminary data.</text>
</comment>
<dbReference type="SUPFAM" id="SSF53335">
    <property type="entry name" value="S-adenosyl-L-methionine-dependent methyltransferases"/>
    <property type="match status" value="1"/>
</dbReference>
<evidence type="ECO:0000313" key="1">
    <source>
        <dbReference type="EMBL" id="GHB76128.1"/>
    </source>
</evidence>
<accession>A0ABQ3EZD0</accession>